<dbReference type="InterPro" id="IPR052048">
    <property type="entry name" value="ST_Response_Regulator"/>
</dbReference>
<feature type="modified residue" description="4-aspartylphosphate" evidence="1">
    <location>
        <position position="52"/>
    </location>
</feature>
<accession>A0A7C4W3D3</accession>
<dbReference type="InterPro" id="IPR001789">
    <property type="entry name" value="Sig_transdc_resp-reg_receiver"/>
</dbReference>
<organism evidence="3">
    <name type="scientific">Geoglobus ahangari</name>
    <dbReference type="NCBI Taxonomy" id="113653"/>
    <lineage>
        <taxon>Archaea</taxon>
        <taxon>Methanobacteriati</taxon>
        <taxon>Methanobacteriota</taxon>
        <taxon>Archaeoglobi</taxon>
        <taxon>Archaeoglobales</taxon>
        <taxon>Archaeoglobaceae</taxon>
        <taxon>Geoglobus</taxon>
    </lineage>
</organism>
<protein>
    <submittedName>
        <fullName evidence="3">Response regulator</fullName>
    </submittedName>
</protein>
<comment type="caution">
    <text evidence="3">The sequence shown here is derived from an EMBL/GenBank/DDBJ whole genome shotgun (WGS) entry which is preliminary data.</text>
</comment>
<evidence type="ECO:0000259" key="2">
    <source>
        <dbReference type="PROSITE" id="PS50110"/>
    </source>
</evidence>
<dbReference type="AlphaFoldDB" id="A0A7C4W3D3"/>
<dbReference type="PANTHER" id="PTHR43228">
    <property type="entry name" value="TWO-COMPONENT RESPONSE REGULATOR"/>
    <property type="match status" value="1"/>
</dbReference>
<feature type="domain" description="Response regulatory" evidence="2">
    <location>
        <begin position="3"/>
        <end position="115"/>
    </location>
</feature>
<evidence type="ECO:0000313" key="3">
    <source>
        <dbReference type="EMBL" id="HGU58877.1"/>
    </source>
</evidence>
<keyword evidence="1" id="KW-0597">Phosphoprotein</keyword>
<dbReference type="SUPFAM" id="SSF52172">
    <property type="entry name" value="CheY-like"/>
    <property type="match status" value="1"/>
</dbReference>
<dbReference type="GO" id="GO:0000160">
    <property type="term" value="P:phosphorelay signal transduction system"/>
    <property type="evidence" value="ECO:0007669"/>
    <property type="project" value="InterPro"/>
</dbReference>
<proteinExistence type="predicted"/>
<reference evidence="3" key="1">
    <citation type="journal article" date="2020" name="mSystems">
        <title>Genome- and Community-Level Interaction Insights into Carbon Utilization and Element Cycling Functions of Hydrothermarchaeota in Hydrothermal Sediment.</title>
        <authorList>
            <person name="Zhou Z."/>
            <person name="Liu Y."/>
            <person name="Xu W."/>
            <person name="Pan J."/>
            <person name="Luo Z.H."/>
            <person name="Li M."/>
        </authorList>
    </citation>
    <scope>NUCLEOTIDE SEQUENCE [LARGE SCALE GENOMIC DNA]</scope>
    <source>
        <strain evidence="3">SpSt-62</strain>
    </source>
</reference>
<evidence type="ECO:0000256" key="1">
    <source>
        <dbReference type="PROSITE-ProRule" id="PRU00169"/>
    </source>
</evidence>
<dbReference type="Pfam" id="PF00072">
    <property type="entry name" value="Response_reg"/>
    <property type="match status" value="1"/>
</dbReference>
<dbReference type="SMART" id="SM00448">
    <property type="entry name" value="REC"/>
    <property type="match status" value="1"/>
</dbReference>
<sequence length="148" mass="16587">MITILIADDNHDIRFALKCILAKNGFEVVEATNGAEAVEIFLKFRPQIVLMDVEMPQMDGIEATRRIMQINPETVIIGITAHTDRKHDLLRAGAKDVLAKPFSGKVLVDLIRKYLSPGGGVLCLVRRILRKSLMNPLQAFVFLTWMGE</sequence>
<name>A0A7C4W3D3_9EURY</name>
<dbReference type="InterPro" id="IPR011006">
    <property type="entry name" value="CheY-like_superfamily"/>
</dbReference>
<dbReference type="EMBL" id="DTAK01000010">
    <property type="protein sequence ID" value="HGU58877.1"/>
    <property type="molecule type" value="Genomic_DNA"/>
</dbReference>
<dbReference type="CDD" id="cd17546">
    <property type="entry name" value="REC_hyHK_CKI1_RcsC-like"/>
    <property type="match status" value="1"/>
</dbReference>
<dbReference type="PANTHER" id="PTHR43228:SF1">
    <property type="entry name" value="TWO-COMPONENT RESPONSE REGULATOR ARR22"/>
    <property type="match status" value="1"/>
</dbReference>
<dbReference type="PROSITE" id="PS50110">
    <property type="entry name" value="RESPONSE_REGULATORY"/>
    <property type="match status" value="1"/>
</dbReference>
<dbReference type="Gene3D" id="3.40.50.2300">
    <property type="match status" value="1"/>
</dbReference>
<gene>
    <name evidence="3" type="ORF">ENT89_01450</name>
</gene>